<feature type="transmembrane region" description="Helical" evidence="1">
    <location>
        <begin position="117"/>
        <end position="133"/>
    </location>
</feature>
<keyword evidence="1" id="KW-1133">Transmembrane helix</keyword>
<dbReference type="AlphaFoldDB" id="A0A7Y2JYS5"/>
<gene>
    <name evidence="2" type="ORF">HGB41_10850</name>
</gene>
<evidence type="ECO:0000313" key="3">
    <source>
        <dbReference type="Proteomes" id="UP000533905"/>
    </source>
</evidence>
<keyword evidence="1" id="KW-0472">Membrane</keyword>
<reference evidence="2 3" key="1">
    <citation type="submission" date="2020-04" db="EMBL/GenBank/DDBJ databases">
        <title>Massilia sp. nov., a cold adapted bacteria isolated from Arctic soil.</title>
        <authorList>
            <person name="Son J."/>
            <person name="Ka J.-O."/>
        </authorList>
    </citation>
    <scope>NUCLEOTIDE SEQUENCE [LARGE SCALE GENOMIC DNA]</scope>
    <source>
        <strain evidence="2 3">ML15P13</strain>
    </source>
</reference>
<feature type="transmembrane region" description="Helical" evidence="1">
    <location>
        <begin position="82"/>
        <end position="105"/>
    </location>
</feature>
<proteinExistence type="predicted"/>
<keyword evidence="3" id="KW-1185">Reference proteome</keyword>
<dbReference type="Pfam" id="PF20398">
    <property type="entry name" value="DUF6691"/>
    <property type="match status" value="1"/>
</dbReference>
<evidence type="ECO:0000256" key="1">
    <source>
        <dbReference type="SAM" id="Phobius"/>
    </source>
</evidence>
<accession>A0A7Y2JYS5</accession>
<dbReference type="Proteomes" id="UP000533905">
    <property type="component" value="Unassembled WGS sequence"/>
</dbReference>
<feature type="transmembrane region" description="Helical" evidence="1">
    <location>
        <begin position="41"/>
        <end position="61"/>
    </location>
</feature>
<comment type="caution">
    <text evidence="2">The sequence shown here is derived from an EMBL/GenBank/DDBJ whole genome shotgun (WGS) entry which is preliminary data.</text>
</comment>
<keyword evidence="1" id="KW-0812">Transmembrane</keyword>
<sequence>MQIFMALIIGLVFGVGLIVAGMTDPAKVIGFLDLAGSWDPSLGLVMGGAILVGAVAFRFAARRERSLLGEPMRLPAATRIDRRLVLGSLVFGAGWGLAGYCPGPALASLASGAREPLVFSAAMLAGMGLFELLERLAATRSRQPA</sequence>
<name>A0A7Y2JYS5_9BURK</name>
<evidence type="ECO:0000313" key="2">
    <source>
        <dbReference type="EMBL" id="NNG23492.1"/>
    </source>
</evidence>
<dbReference type="RefSeq" id="WP_171084098.1">
    <property type="nucleotide sequence ID" value="NZ_JABAIV010000003.1"/>
</dbReference>
<dbReference type="EMBL" id="JABAIV010000003">
    <property type="protein sequence ID" value="NNG23492.1"/>
    <property type="molecule type" value="Genomic_DNA"/>
</dbReference>
<protein>
    <submittedName>
        <fullName evidence="2">YeeE/YedE family protein</fullName>
    </submittedName>
</protein>
<organism evidence="2 3">
    <name type="scientific">Telluria aromaticivorans</name>
    <dbReference type="NCBI Taxonomy" id="2725995"/>
    <lineage>
        <taxon>Bacteria</taxon>
        <taxon>Pseudomonadati</taxon>
        <taxon>Pseudomonadota</taxon>
        <taxon>Betaproteobacteria</taxon>
        <taxon>Burkholderiales</taxon>
        <taxon>Oxalobacteraceae</taxon>
        <taxon>Telluria group</taxon>
        <taxon>Telluria</taxon>
    </lineage>
</organism>
<dbReference type="InterPro" id="IPR046513">
    <property type="entry name" value="DUF6691"/>
</dbReference>